<dbReference type="Gene3D" id="3.40.50.2000">
    <property type="entry name" value="Glycogen Phosphorylase B"/>
    <property type="match status" value="1"/>
</dbReference>
<sequence length="63" mass="7023">MELAMGLEESGKAFIWAIRPPLGNDFNGEFRAEWLPEGFEERVVLNHYLGHSVSCIDIGTQSG</sequence>
<dbReference type="EMBL" id="QPKB01000007">
    <property type="protein sequence ID" value="RWR88998.1"/>
    <property type="molecule type" value="Genomic_DNA"/>
</dbReference>
<evidence type="ECO:0000313" key="2">
    <source>
        <dbReference type="Proteomes" id="UP000283530"/>
    </source>
</evidence>
<protein>
    <submittedName>
        <fullName evidence="1">UDP-glycosyltransferase 92A1-like protein</fullName>
    </submittedName>
</protein>
<organism evidence="1 2">
    <name type="scientific">Cinnamomum micranthum f. kanehirae</name>
    <dbReference type="NCBI Taxonomy" id="337451"/>
    <lineage>
        <taxon>Eukaryota</taxon>
        <taxon>Viridiplantae</taxon>
        <taxon>Streptophyta</taxon>
        <taxon>Embryophyta</taxon>
        <taxon>Tracheophyta</taxon>
        <taxon>Spermatophyta</taxon>
        <taxon>Magnoliopsida</taxon>
        <taxon>Magnoliidae</taxon>
        <taxon>Laurales</taxon>
        <taxon>Lauraceae</taxon>
        <taxon>Cinnamomum</taxon>
    </lineage>
</organism>
<keyword evidence="1" id="KW-0808">Transferase</keyword>
<dbReference type="AlphaFoldDB" id="A0A3S3NJP8"/>
<accession>A0A3S3NJP8</accession>
<evidence type="ECO:0000313" key="1">
    <source>
        <dbReference type="EMBL" id="RWR88998.1"/>
    </source>
</evidence>
<reference evidence="1 2" key="1">
    <citation type="journal article" date="2019" name="Nat. Plants">
        <title>Stout camphor tree genome fills gaps in understanding of flowering plant genome evolution.</title>
        <authorList>
            <person name="Chaw S.M."/>
            <person name="Liu Y.C."/>
            <person name="Wu Y.W."/>
            <person name="Wang H.Y."/>
            <person name="Lin C.I."/>
            <person name="Wu C.S."/>
            <person name="Ke H.M."/>
            <person name="Chang L.Y."/>
            <person name="Hsu C.Y."/>
            <person name="Yang H.T."/>
            <person name="Sudianto E."/>
            <person name="Hsu M.H."/>
            <person name="Wu K.P."/>
            <person name="Wang L.N."/>
            <person name="Leebens-Mack J.H."/>
            <person name="Tsai I.J."/>
        </authorList>
    </citation>
    <scope>NUCLEOTIDE SEQUENCE [LARGE SCALE GENOMIC DNA]</scope>
    <source>
        <strain evidence="2">cv. Chaw 1501</strain>
        <tissue evidence="1">Young leaves</tissue>
    </source>
</reference>
<dbReference type="Proteomes" id="UP000283530">
    <property type="component" value="Unassembled WGS sequence"/>
</dbReference>
<name>A0A3S3NJP8_9MAGN</name>
<comment type="caution">
    <text evidence="1">The sequence shown here is derived from an EMBL/GenBank/DDBJ whole genome shotgun (WGS) entry which is preliminary data.</text>
</comment>
<dbReference type="OrthoDB" id="1934254at2759"/>
<proteinExistence type="predicted"/>
<gene>
    <name evidence="1" type="ORF">CKAN_01804200</name>
</gene>
<dbReference type="GO" id="GO:0016740">
    <property type="term" value="F:transferase activity"/>
    <property type="evidence" value="ECO:0007669"/>
    <property type="project" value="UniProtKB-KW"/>
</dbReference>
<keyword evidence="2" id="KW-1185">Reference proteome</keyword>
<dbReference type="SUPFAM" id="SSF53756">
    <property type="entry name" value="UDP-Glycosyltransferase/glycogen phosphorylase"/>
    <property type="match status" value="1"/>
</dbReference>